<accession>A0A813JWW5</accession>
<organism evidence="2 3">
    <name type="scientific">Polarella glacialis</name>
    <name type="common">Dinoflagellate</name>
    <dbReference type="NCBI Taxonomy" id="89957"/>
    <lineage>
        <taxon>Eukaryota</taxon>
        <taxon>Sar</taxon>
        <taxon>Alveolata</taxon>
        <taxon>Dinophyceae</taxon>
        <taxon>Suessiales</taxon>
        <taxon>Suessiaceae</taxon>
        <taxon>Polarella</taxon>
    </lineage>
</organism>
<reference evidence="2" key="1">
    <citation type="submission" date="2021-02" db="EMBL/GenBank/DDBJ databases">
        <authorList>
            <person name="Dougan E. K."/>
            <person name="Rhodes N."/>
            <person name="Thang M."/>
            <person name="Chan C."/>
        </authorList>
    </citation>
    <scope>NUCLEOTIDE SEQUENCE</scope>
</reference>
<feature type="compositionally biased region" description="Basic and acidic residues" evidence="1">
    <location>
        <begin position="101"/>
        <end position="110"/>
    </location>
</feature>
<evidence type="ECO:0000313" key="2">
    <source>
        <dbReference type="EMBL" id="CAE8688987.1"/>
    </source>
</evidence>
<evidence type="ECO:0000256" key="1">
    <source>
        <dbReference type="SAM" id="MobiDB-lite"/>
    </source>
</evidence>
<comment type="caution">
    <text evidence="2">The sequence shown here is derived from an EMBL/GenBank/DDBJ whole genome shotgun (WGS) entry which is preliminary data.</text>
</comment>
<dbReference type="EMBL" id="CAJNNW010026995">
    <property type="protein sequence ID" value="CAE8688987.1"/>
    <property type="molecule type" value="Genomic_DNA"/>
</dbReference>
<name>A0A813JWW5_POLGL</name>
<proteinExistence type="predicted"/>
<protein>
    <submittedName>
        <fullName evidence="2">Uncharacterized protein</fullName>
    </submittedName>
</protein>
<evidence type="ECO:0000313" key="3">
    <source>
        <dbReference type="Proteomes" id="UP000626109"/>
    </source>
</evidence>
<sequence>MSASVAVSAAISSMAVSKAAMEVTPGSHEQSWNKHTPEFKPASRLQEFSVSSAGCEGPQRSASHHSMIAATWMSSLPARRLTQRRASAEPGTPLTFNTDTGKVERKDKRLATPGLAPEPAAVSNSSDSEDELPGDGLWFDGGTVPEVAEIVNHAAPSSVTNLRRCHFCSQIARKLLR</sequence>
<dbReference type="Proteomes" id="UP000626109">
    <property type="component" value="Unassembled WGS sequence"/>
</dbReference>
<feature type="region of interest" description="Disordered" evidence="1">
    <location>
        <begin position="81"/>
        <end position="137"/>
    </location>
</feature>
<dbReference type="AlphaFoldDB" id="A0A813JWW5"/>
<gene>
    <name evidence="2" type="ORF">PGLA2088_LOCUS26248</name>
</gene>